<evidence type="ECO:0000256" key="7">
    <source>
        <dbReference type="ARBA" id="ARBA00023136"/>
    </source>
</evidence>
<evidence type="ECO:0000256" key="1">
    <source>
        <dbReference type="ARBA" id="ARBA00004651"/>
    </source>
</evidence>
<dbReference type="GO" id="GO:0005886">
    <property type="term" value="C:plasma membrane"/>
    <property type="evidence" value="ECO:0007669"/>
    <property type="project" value="UniProtKB-SubCell"/>
</dbReference>
<evidence type="ECO:0000256" key="3">
    <source>
        <dbReference type="ARBA" id="ARBA00022448"/>
    </source>
</evidence>
<evidence type="ECO:0000313" key="11">
    <source>
        <dbReference type="EMBL" id="SUJ09683.1"/>
    </source>
</evidence>
<dbReference type="PANTHER" id="PTHR30294:SF38">
    <property type="entry name" value="TRANSPORT PERMEASE PROTEIN"/>
    <property type="match status" value="1"/>
</dbReference>
<dbReference type="EMBL" id="BKAV01000010">
    <property type="protein sequence ID" value="GEQ00220.1"/>
    <property type="molecule type" value="Genomic_DNA"/>
</dbReference>
<dbReference type="GO" id="GO:0140359">
    <property type="term" value="F:ABC-type transporter activity"/>
    <property type="evidence" value="ECO:0007669"/>
    <property type="project" value="InterPro"/>
</dbReference>
<evidence type="ECO:0000313" key="12">
    <source>
        <dbReference type="Proteomes" id="UP000254956"/>
    </source>
</evidence>
<feature type="domain" description="ABC transmembrane type-2" evidence="9">
    <location>
        <begin position="148"/>
        <end position="373"/>
    </location>
</feature>
<protein>
    <submittedName>
        <fullName evidence="10">ABC transporter permease</fullName>
    </submittedName>
    <submittedName>
        <fullName evidence="11">ABC transporter, permease protein</fullName>
    </submittedName>
</protein>
<keyword evidence="5 8" id="KW-0812">Transmembrane</keyword>
<dbReference type="PROSITE" id="PS51012">
    <property type="entry name" value="ABC_TM2"/>
    <property type="match status" value="1"/>
</dbReference>
<feature type="transmembrane region" description="Helical" evidence="8">
    <location>
        <begin position="348"/>
        <end position="368"/>
    </location>
</feature>
<dbReference type="PANTHER" id="PTHR30294">
    <property type="entry name" value="MEMBRANE COMPONENT OF ABC TRANSPORTER YHHJ-RELATED"/>
    <property type="match status" value="1"/>
</dbReference>
<evidence type="ECO:0000259" key="9">
    <source>
        <dbReference type="PROSITE" id="PS51012"/>
    </source>
</evidence>
<feature type="transmembrane region" description="Helical" evidence="8">
    <location>
        <begin position="226"/>
        <end position="253"/>
    </location>
</feature>
<organism evidence="11 12">
    <name type="scientific">Staphylococcus arlettae</name>
    <dbReference type="NCBI Taxonomy" id="29378"/>
    <lineage>
        <taxon>Bacteria</taxon>
        <taxon>Bacillati</taxon>
        <taxon>Bacillota</taxon>
        <taxon>Bacilli</taxon>
        <taxon>Bacillales</taxon>
        <taxon>Staphylococcaceae</taxon>
        <taxon>Staphylococcus</taxon>
    </lineage>
</organism>
<dbReference type="Proteomes" id="UP000254956">
    <property type="component" value="Unassembled WGS sequence"/>
</dbReference>
<keyword evidence="13" id="KW-1185">Reference proteome</keyword>
<dbReference type="Pfam" id="PF12698">
    <property type="entry name" value="ABC2_membrane_3"/>
    <property type="match status" value="1"/>
</dbReference>
<dbReference type="AlphaFoldDB" id="A0A380BZ21"/>
<keyword evidence="7 8" id="KW-0472">Membrane</keyword>
<gene>
    <name evidence="11" type="primary">ybhS</name>
    <name evidence="11" type="ORF">NCTC12413_00369</name>
    <name evidence="10" type="ORF">SAR03_12570</name>
</gene>
<dbReference type="InterPro" id="IPR013525">
    <property type="entry name" value="ABC2_TM"/>
</dbReference>
<dbReference type="Proteomes" id="UP000321598">
    <property type="component" value="Unassembled WGS sequence"/>
</dbReference>
<feature type="transmembrane region" description="Helical" evidence="8">
    <location>
        <begin position="259"/>
        <end position="283"/>
    </location>
</feature>
<feature type="transmembrane region" description="Helical" evidence="8">
    <location>
        <begin position="295"/>
        <end position="312"/>
    </location>
</feature>
<proteinExistence type="inferred from homology"/>
<keyword evidence="3" id="KW-0813">Transport</keyword>
<evidence type="ECO:0000256" key="2">
    <source>
        <dbReference type="ARBA" id="ARBA00007783"/>
    </source>
</evidence>
<dbReference type="STRING" id="1212545.SARL_00215"/>
<evidence type="ECO:0000313" key="13">
    <source>
        <dbReference type="Proteomes" id="UP000321598"/>
    </source>
</evidence>
<evidence type="ECO:0000256" key="4">
    <source>
        <dbReference type="ARBA" id="ARBA00022475"/>
    </source>
</evidence>
<comment type="similarity">
    <text evidence="2">Belongs to the ABC-2 integral membrane protein family.</text>
</comment>
<reference evidence="11 12" key="1">
    <citation type="submission" date="2018-06" db="EMBL/GenBank/DDBJ databases">
        <authorList>
            <consortium name="Pathogen Informatics"/>
            <person name="Doyle S."/>
        </authorList>
    </citation>
    <scope>NUCLEOTIDE SEQUENCE [LARGE SCALE GENOMIC DNA]</scope>
    <source>
        <strain evidence="11 12">NCTC12413</strain>
    </source>
</reference>
<keyword evidence="6 8" id="KW-1133">Transmembrane helix</keyword>
<dbReference type="InterPro" id="IPR047817">
    <property type="entry name" value="ABC2_TM_bact-type"/>
</dbReference>
<evidence type="ECO:0000313" key="10">
    <source>
        <dbReference type="EMBL" id="GEQ00220.1"/>
    </source>
</evidence>
<dbReference type="OrthoDB" id="9776218at2"/>
<keyword evidence="4" id="KW-1003">Cell membrane</keyword>
<dbReference type="InterPro" id="IPR051449">
    <property type="entry name" value="ABC-2_transporter_component"/>
</dbReference>
<feature type="transmembrane region" description="Helical" evidence="8">
    <location>
        <begin position="186"/>
        <end position="205"/>
    </location>
</feature>
<dbReference type="EMBL" id="UGZE01000001">
    <property type="protein sequence ID" value="SUJ09683.1"/>
    <property type="molecule type" value="Genomic_DNA"/>
</dbReference>
<feature type="transmembrane region" description="Helical" evidence="8">
    <location>
        <begin position="21"/>
        <end position="39"/>
    </location>
</feature>
<name>A0A380BZ21_9STAP</name>
<evidence type="ECO:0000256" key="8">
    <source>
        <dbReference type="SAM" id="Phobius"/>
    </source>
</evidence>
<comment type="subcellular location">
    <subcellularLocation>
        <location evidence="1">Cell membrane</location>
        <topology evidence="1">Multi-pass membrane protein</topology>
    </subcellularLocation>
</comment>
<evidence type="ECO:0000256" key="6">
    <source>
        <dbReference type="ARBA" id="ARBA00022989"/>
    </source>
</evidence>
<dbReference type="RefSeq" id="WP_103388198.1">
    <property type="nucleotide sequence ID" value="NZ_BKAV01000010.1"/>
</dbReference>
<evidence type="ECO:0000256" key="5">
    <source>
        <dbReference type="ARBA" id="ARBA00022692"/>
    </source>
</evidence>
<reference evidence="10 13" key="2">
    <citation type="submission" date="2019-07" db="EMBL/GenBank/DDBJ databases">
        <title>Whole genome shotgun sequence of Staphylococcus arlettae NBRC 109765.</title>
        <authorList>
            <person name="Hosoyama A."/>
            <person name="Uohara A."/>
            <person name="Ohji S."/>
            <person name="Ichikawa N."/>
        </authorList>
    </citation>
    <scope>NUCLEOTIDE SEQUENCE [LARGE SCALE GENOMIC DNA]</scope>
    <source>
        <strain evidence="10 13">NBRC 109765</strain>
    </source>
</reference>
<sequence>MNALHIAKRIVKQTLRDKRTLALLIIAPLLILSLLYYIFSVSDNSNGVKLGVAEAPKTFINAVEKEGIDIRYYDNNKDIANKIKSGDLTGFATVEDNQLHVTYANDNPTQSGVLASLNQKWLINQNMTQMKNNAKELQDALANVQQQAGATDASQSSQNNVRPYEMKTDYLYGSASSTYFDMINPILIAFFVFFFTFLISGIGLLKERTSGTLERLLASPIKRSQIIFGYIIGYGIFSIIQTVIVVLFAVYVLNIIVEGSILVVLLTTILTALVALTFGILLSTFAASEFQMIQFIPLVIVPQVLFAGLIPIESMSKILGYIAHIMPLYYAGQTMQDVMIKGFVLEDVYLNLLVLLAFFLILLVLNIIGMKRYRKV</sequence>
<accession>A0A380BZ21</accession>